<feature type="compositionally biased region" description="Acidic residues" evidence="8">
    <location>
        <begin position="42"/>
        <end position="52"/>
    </location>
</feature>
<keyword evidence="6" id="KW-0378">Hydrolase</keyword>
<accession>A0A0C9V896</accession>
<reference evidence="11 12" key="1">
    <citation type="submission" date="2014-04" db="EMBL/GenBank/DDBJ databases">
        <title>Evolutionary Origins and Diversification of the Mycorrhizal Mutualists.</title>
        <authorList>
            <consortium name="DOE Joint Genome Institute"/>
            <consortium name="Mycorrhizal Genomics Consortium"/>
            <person name="Kohler A."/>
            <person name="Kuo A."/>
            <person name="Nagy L.G."/>
            <person name="Floudas D."/>
            <person name="Copeland A."/>
            <person name="Barry K.W."/>
            <person name="Cichocki N."/>
            <person name="Veneault-Fourrey C."/>
            <person name="LaButti K."/>
            <person name="Lindquist E.A."/>
            <person name="Lipzen A."/>
            <person name="Lundell T."/>
            <person name="Morin E."/>
            <person name="Murat C."/>
            <person name="Riley R."/>
            <person name="Ohm R."/>
            <person name="Sun H."/>
            <person name="Tunlid A."/>
            <person name="Henrissat B."/>
            <person name="Grigoriev I.V."/>
            <person name="Hibbett D.S."/>
            <person name="Martin F."/>
        </authorList>
    </citation>
    <scope>NUCLEOTIDE SEQUENCE [LARGE SCALE GENOMIC DNA]</scope>
    <source>
        <strain evidence="11 12">MD-312</strain>
    </source>
</reference>
<dbReference type="AlphaFoldDB" id="A0A0C9V896"/>
<dbReference type="PANTHER" id="PTHR22930">
    <property type="match status" value="1"/>
</dbReference>
<dbReference type="GO" id="GO:0005634">
    <property type="term" value="C:nucleus"/>
    <property type="evidence" value="ECO:0007669"/>
    <property type="project" value="UniProtKB-SubCell"/>
</dbReference>
<evidence type="ECO:0000313" key="12">
    <source>
        <dbReference type="Proteomes" id="UP000053820"/>
    </source>
</evidence>
<comment type="subcellular location">
    <subcellularLocation>
        <location evidence="2">Nucleus</location>
    </subcellularLocation>
</comment>
<dbReference type="PANTHER" id="PTHR22930:SF85">
    <property type="entry name" value="GH03217P-RELATED"/>
    <property type="match status" value="1"/>
</dbReference>
<evidence type="ECO:0000256" key="7">
    <source>
        <dbReference type="ARBA" id="ARBA00023242"/>
    </source>
</evidence>
<dbReference type="GO" id="GO:0046872">
    <property type="term" value="F:metal ion binding"/>
    <property type="evidence" value="ECO:0007669"/>
    <property type="project" value="UniProtKB-KW"/>
</dbReference>
<evidence type="ECO:0000313" key="10">
    <source>
        <dbReference type="EMBL" id="KIJ61906.1"/>
    </source>
</evidence>
<evidence type="ECO:0000256" key="3">
    <source>
        <dbReference type="ARBA" id="ARBA00006958"/>
    </source>
</evidence>
<name>A0A0C9V896_9AGAM</name>
<protein>
    <recommendedName>
        <fullName evidence="9">DDE Tnp4 domain-containing protein</fullName>
    </recommendedName>
</protein>
<organism evidence="11 12">
    <name type="scientific">Hydnomerulius pinastri MD-312</name>
    <dbReference type="NCBI Taxonomy" id="994086"/>
    <lineage>
        <taxon>Eukaryota</taxon>
        <taxon>Fungi</taxon>
        <taxon>Dikarya</taxon>
        <taxon>Basidiomycota</taxon>
        <taxon>Agaricomycotina</taxon>
        <taxon>Agaricomycetes</taxon>
        <taxon>Agaricomycetidae</taxon>
        <taxon>Boletales</taxon>
        <taxon>Boletales incertae sedis</taxon>
        <taxon>Leucogyrophana</taxon>
    </lineage>
</organism>
<dbReference type="Proteomes" id="UP000053820">
    <property type="component" value="Unassembled WGS sequence"/>
</dbReference>
<feature type="domain" description="DDE Tnp4" evidence="9">
    <location>
        <begin position="222"/>
        <end position="315"/>
    </location>
</feature>
<evidence type="ECO:0000256" key="8">
    <source>
        <dbReference type="SAM" id="MobiDB-lite"/>
    </source>
</evidence>
<sequence length="325" mass="36468">MPAQSERQQTANVLLQAYLASIVAESRAHADPPTSSSSGSSDSDDSSSSSEDELLAASGMMLRALGSLYSRRYLAERQPINKSGKNLLLLLTDWKFSRPEIFCAHVRMTPECFDLLLAALQTDPVFHNNSNLPQMPVDMQLAIALYRFGHYGNAISTTMVGLWAGIGFGTVRLITNRVLTALCRQEFRRAAIYWPTGVEREEAKQWVEENSCPAWRDGWVMVDGTLIPLYARPGYFGNTWYDHKSNYSLNLQVMSTPDLQIIDYSVGLPGSQHDSTAFAETRVSQEHDVLLAEDEWIFADSAYPLHAWCQAPYKKYVIVLNQMNL</sequence>
<evidence type="ECO:0000256" key="1">
    <source>
        <dbReference type="ARBA" id="ARBA00001968"/>
    </source>
</evidence>
<evidence type="ECO:0000313" key="11">
    <source>
        <dbReference type="EMBL" id="KIJ61909.1"/>
    </source>
</evidence>
<dbReference type="InterPro" id="IPR027806">
    <property type="entry name" value="HARBI1_dom"/>
</dbReference>
<dbReference type="GO" id="GO:0016787">
    <property type="term" value="F:hydrolase activity"/>
    <property type="evidence" value="ECO:0007669"/>
    <property type="project" value="UniProtKB-KW"/>
</dbReference>
<keyword evidence="7" id="KW-0539">Nucleus</keyword>
<dbReference type="GO" id="GO:0004518">
    <property type="term" value="F:nuclease activity"/>
    <property type="evidence" value="ECO:0007669"/>
    <property type="project" value="UniProtKB-KW"/>
</dbReference>
<dbReference type="Pfam" id="PF13359">
    <property type="entry name" value="DDE_Tnp_4"/>
    <property type="match status" value="1"/>
</dbReference>
<evidence type="ECO:0000259" key="9">
    <source>
        <dbReference type="Pfam" id="PF13359"/>
    </source>
</evidence>
<evidence type="ECO:0000256" key="2">
    <source>
        <dbReference type="ARBA" id="ARBA00004123"/>
    </source>
</evidence>
<dbReference type="OrthoDB" id="3228141at2759"/>
<comment type="similarity">
    <text evidence="3">Belongs to the HARBI1 family.</text>
</comment>
<feature type="region of interest" description="Disordered" evidence="8">
    <location>
        <begin position="26"/>
        <end position="52"/>
    </location>
</feature>
<evidence type="ECO:0000256" key="6">
    <source>
        <dbReference type="ARBA" id="ARBA00022801"/>
    </source>
</evidence>
<gene>
    <name evidence="11" type="ORF">HYDPIDRAFT_95658</name>
    <name evidence="10" type="ORF">HYDPIDRAFT_95769</name>
</gene>
<dbReference type="InterPro" id="IPR045249">
    <property type="entry name" value="HARBI1-like"/>
</dbReference>
<dbReference type="EMBL" id="KN839859">
    <property type="protein sequence ID" value="KIJ61909.1"/>
    <property type="molecule type" value="Genomic_DNA"/>
</dbReference>
<comment type="cofactor">
    <cofactor evidence="1">
        <name>a divalent metal cation</name>
        <dbReference type="ChEBI" id="CHEBI:60240"/>
    </cofactor>
</comment>
<keyword evidence="4" id="KW-0540">Nuclease</keyword>
<keyword evidence="12" id="KW-1185">Reference proteome</keyword>
<evidence type="ECO:0000256" key="5">
    <source>
        <dbReference type="ARBA" id="ARBA00022723"/>
    </source>
</evidence>
<dbReference type="EMBL" id="KN839859">
    <property type="protein sequence ID" value="KIJ61906.1"/>
    <property type="molecule type" value="Genomic_DNA"/>
</dbReference>
<evidence type="ECO:0000256" key="4">
    <source>
        <dbReference type="ARBA" id="ARBA00022722"/>
    </source>
</evidence>
<proteinExistence type="inferred from homology"/>
<keyword evidence="5" id="KW-0479">Metal-binding</keyword>
<dbReference type="HOGENOM" id="CLU_018552_1_4_1"/>